<sequence length="79" mass="9149">MVGERKGVFWAAKRPFHTRGGDEVKVVCSCRSHQGFRKGLGEERDRPRYHQKWRSKCRVGIGRRDLNAVDAVRGLERRG</sequence>
<dbReference type="AlphaFoldDB" id="A0AAV4VKF3"/>
<protein>
    <submittedName>
        <fullName evidence="1">Uncharacterized protein</fullName>
    </submittedName>
</protein>
<gene>
    <name evidence="1" type="ORF">CEXT_759321</name>
</gene>
<keyword evidence="2" id="KW-1185">Reference proteome</keyword>
<evidence type="ECO:0000313" key="2">
    <source>
        <dbReference type="Proteomes" id="UP001054945"/>
    </source>
</evidence>
<reference evidence="1 2" key="1">
    <citation type="submission" date="2021-06" db="EMBL/GenBank/DDBJ databases">
        <title>Caerostris extrusa draft genome.</title>
        <authorList>
            <person name="Kono N."/>
            <person name="Arakawa K."/>
        </authorList>
    </citation>
    <scope>NUCLEOTIDE SEQUENCE [LARGE SCALE GENOMIC DNA]</scope>
</reference>
<name>A0AAV4VKF3_CAEEX</name>
<comment type="caution">
    <text evidence="1">The sequence shown here is derived from an EMBL/GenBank/DDBJ whole genome shotgun (WGS) entry which is preliminary data.</text>
</comment>
<proteinExistence type="predicted"/>
<dbReference type="Proteomes" id="UP001054945">
    <property type="component" value="Unassembled WGS sequence"/>
</dbReference>
<dbReference type="EMBL" id="BPLR01014664">
    <property type="protein sequence ID" value="GIY70430.1"/>
    <property type="molecule type" value="Genomic_DNA"/>
</dbReference>
<evidence type="ECO:0000313" key="1">
    <source>
        <dbReference type="EMBL" id="GIY70430.1"/>
    </source>
</evidence>
<accession>A0AAV4VKF3</accession>
<organism evidence="1 2">
    <name type="scientific">Caerostris extrusa</name>
    <name type="common">Bark spider</name>
    <name type="synonym">Caerostris bankana</name>
    <dbReference type="NCBI Taxonomy" id="172846"/>
    <lineage>
        <taxon>Eukaryota</taxon>
        <taxon>Metazoa</taxon>
        <taxon>Ecdysozoa</taxon>
        <taxon>Arthropoda</taxon>
        <taxon>Chelicerata</taxon>
        <taxon>Arachnida</taxon>
        <taxon>Araneae</taxon>
        <taxon>Araneomorphae</taxon>
        <taxon>Entelegynae</taxon>
        <taxon>Araneoidea</taxon>
        <taxon>Araneidae</taxon>
        <taxon>Caerostris</taxon>
    </lineage>
</organism>